<name>A0ABN1N8X3_9PSEU</name>
<dbReference type="RefSeq" id="WP_343944928.1">
    <property type="nucleotide sequence ID" value="NZ_BAAAHP010000187.1"/>
</dbReference>
<organism evidence="3 4">
    <name type="scientific">Pseudonocardia zijingensis</name>
    <dbReference type="NCBI Taxonomy" id="153376"/>
    <lineage>
        <taxon>Bacteria</taxon>
        <taxon>Bacillati</taxon>
        <taxon>Actinomycetota</taxon>
        <taxon>Actinomycetes</taxon>
        <taxon>Pseudonocardiales</taxon>
        <taxon>Pseudonocardiaceae</taxon>
        <taxon>Pseudonocardia</taxon>
    </lineage>
</organism>
<dbReference type="EMBL" id="BAAAHP010000187">
    <property type="protein sequence ID" value="GAA0897771.1"/>
    <property type="molecule type" value="Genomic_DNA"/>
</dbReference>
<dbReference type="Gene3D" id="1.10.3290.10">
    <property type="entry name" value="Fido-like domain"/>
    <property type="match status" value="1"/>
</dbReference>
<dbReference type="Proteomes" id="UP001499967">
    <property type="component" value="Unassembled WGS sequence"/>
</dbReference>
<evidence type="ECO:0000313" key="4">
    <source>
        <dbReference type="Proteomes" id="UP001499967"/>
    </source>
</evidence>
<reference evidence="4" key="1">
    <citation type="journal article" date="2019" name="Int. J. Syst. Evol. Microbiol.">
        <title>The Global Catalogue of Microorganisms (GCM) 10K type strain sequencing project: providing services to taxonomists for standard genome sequencing and annotation.</title>
        <authorList>
            <consortium name="The Broad Institute Genomics Platform"/>
            <consortium name="The Broad Institute Genome Sequencing Center for Infectious Disease"/>
            <person name="Wu L."/>
            <person name="Ma J."/>
        </authorList>
    </citation>
    <scope>NUCLEOTIDE SEQUENCE [LARGE SCALE GENOMIC DNA]</scope>
    <source>
        <strain evidence="4">JCM 11117</strain>
    </source>
</reference>
<sequence length="328" mass="36862">MQARFGGLPTRLEAEAIWRDIWREEVHNSTAIEGNTLVQREVDELLDRRMTGARRKDLAEYLIVQGYANAADWVYETGIDPAGDWSTGELLTLTDVRHVHDMTMSLVWAVAPHPQATEREGPGQFRRREIERFSSGMQPPTWTVVDGEMRDWLDRVNALRCDARYPIEAIASSHAEFERIHPFIDGNGRTGRLLLNLVLVRLGMPPAIIYNRDRDRYLVALSRADGGDVGALAELLARAVLNNLNRLMLPKLAGPARLVPIATLANDEISHSALRSAAQRGALKAVQDPVGQWLSTRTNVEEYMAQRGTKRGRPKLSTTRRETRDLSA</sequence>
<proteinExistence type="predicted"/>
<dbReference type="SUPFAM" id="SSF140931">
    <property type="entry name" value="Fic-like"/>
    <property type="match status" value="1"/>
</dbReference>
<feature type="region of interest" description="Disordered" evidence="1">
    <location>
        <begin position="305"/>
        <end position="328"/>
    </location>
</feature>
<keyword evidence="4" id="KW-1185">Reference proteome</keyword>
<feature type="domain" description="Fido" evidence="2">
    <location>
        <begin position="91"/>
        <end position="238"/>
    </location>
</feature>
<dbReference type="PROSITE" id="PS51459">
    <property type="entry name" value="FIDO"/>
    <property type="match status" value="1"/>
</dbReference>
<dbReference type="InterPro" id="IPR003812">
    <property type="entry name" value="Fido"/>
</dbReference>
<dbReference type="InterPro" id="IPR036597">
    <property type="entry name" value="Fido-like_dom_sf"/>
</dbReference>
<dbReference type="Pfam" id="PF02661">
    <property type="entry name" value="Fic"/>
    <property type="match status" value="1"/>
</dbReference>
<accession>A0ABN1N8X3</accession>
<gene>
    <name evidence="3" type="ORF">GCM10009559_58960</name>
</gene>
<evidence type="ECO:0000259" key="2">
    <source>
        <dbReference type="PROSITE" id="PS51459"/>
    </source>
</evidence>
<evidence type="ECO:0000256" key="1">
    <source>
        <dbReference type="SAM" id="MobiDB-lite"/>
    </source>
</evidence>
<comment type="caution">
    <text evidence="3">The sequence shown here is derived from an EMBL/GenBank/DDBJ whole genome shotgun (WGS) entry which is preliminary data.</text>
</comment>
<dbReference type="PANTHER" id="PTHR13504:SF38">
    <property type="entry name" value="FIDO DOMAIN-CONTAINING PROTEIN"/>
    <property type="match status" value="1"/>
</dbReference>
<protein>
    <submittedName>
        <fullName evidence="3">Fic family protein</fullName>
    </submittedName>
</protein>
<feature type="compositionally biased region" description="Basic and acidic residues" evidence="1">
    <location>
        <begin position="319"/>
        <end position="328"/>
    </location>
</feature>
<evidence type="ECO:0000313" key="3">
    <source>
        <dbReference type="EMBL" id="GAA0897771.1"/>
    </source>
</evidence>
<dbReference type="InterPro" id="IPR040198">
    <property type="entry name" value="Fido_containing"/>
</dbReference>
<dbReference type="PANTHER" id="PTHR13504">
    <property type="entry name" value="FIDO DOMAIN-CONTAINING PROTEIN DDB_G0283145"/>
    <property type="match status" value="1"/>
</dbReference>